<dbReference type="AlphaFoldDB" id="A0A4Z1GKB9"/>
<protein>
    <submittedName>
        <fullName evidence="2">Uncharacterized protein</fullName>
    </submittedName>
</protein>
<dbReference type="Pfam" id="PF11807">
    <property type="entry name" value="UstYa"/>
    <property type="match status" value="1"/>
</dbReference>
<sequence>MVFTILMILPLTNSWLRPGIDINTFHPTTKNLGFLPSSDTLEFYDLQPAADAWITSEYSGPPTEAKGLAWDKLQAVRGLRVSRTEGAQINLPGGLQLENGDHATITGVMHNLHCLDRENSVIIIPRRVAKFQEE</sequence>
<dbReference type="EMBL" id="PQXK01000149">
    <property type="protein sequence ID" value="TGO35709.1"/>
    <property type="molecule type" value="Genomic_DNA"/>
</dbReference>
<organism evidence="2 3">
    <name type="scientific">Botrytis hyacinthi</name>
    <dbReference type="NCBI Taxonomy" id="278943"/>
    <lineage>
        <taxon>Eukaryota</taxon>
        <taxon>Fungi</taxon>
        <taxon>Dikarya</taxon>
        <taxon>Ascomycota</taxon>
        <taxon>Pezizomycotina</taxon>
        <taxon>Leotiomycetes</taxon>
        <taxon>Helotiales</taxon>
        <taxon>Sclerotiniaceae</taxon>
        <taxon>Botrytis</taxon>
    </lineage>
</organism>
<comment type="similarity">
    <text evidence="1">Belongs to the ustYa family.</text>
</comment>
<accession>A0A4Z1GKB9</accession>
<dbReference type="Proteomes" id="UP000297814">
    <property type="component" value="Unassembled WGS sequence"/>
</dbReference>
<keyword evidence="3" id="KW-1185">Reference proteome</keyword>
<dbReference type="InterPro" id="IPR021765">
    <property type="entry name" value="UstYa-like"/>
</dbReference>
<comment type="caution">
    <text evidence="2">The sequence shown here is derived from an EMBL/GenBank/DDBJ whole genome shotgun (WGS) entry which is preliminary data.</text>
</comment>
<name>A0A4Z1GKB9_9HELO</name>
<reference evidence="2 3" key="1">
    <citation type="submission" date="2017-12" db="EMBL/GenBank/DDBJ databases">
        <title>Comparative genomics of Botrytis spp.</title>
        <authorList>
            <person name="Valero-Jimenez C.A."/>
            <person name="Tapia P."/>
            <person name="Veloso J."/>
            <person name="Silva-Moreno E."/>
            <person name="Staats M."/>
            <person name="Valdes J.H."/>
            <person name="Van Kan J.A.L."/>
        </authorList>
    </citation>
    <scope>NUCLEOTIDE SEQUENCE [LARGE SCALE GENOMIC DNA]</scope>
    <source>
        <strain evidence="2 3">Bh0001</strain>
    </source>
</reference>
<evidence type="ECO:0000313" key="2">
    <source>
        <dbReference type="EMBL" id="TGO35709.1"/>
    </source>
</evidence>
<gene>
    <name evidence="2" type="ORF">BHYA_0149g00220</name>
</gene>
<dbReference type="GO" id="GO:0043386">
    <property type="term" value="P:mycotoxin biosynthetic process"/>
    <property type="evidence" value="ECO:0007669"/>
    <property type="project" value="InterPro"/>
</dbReference>
<proteinExistence type="inferred from homology"/>
<evidence type="ECO:0000256" key="1">
    <source>
        <dbReference type="ARBA" id="ARBA00035112"/>
    </source>
</evidence>
<evidence type="ECO:0000313" key="3">
    <source>
        <dbReference type="Proteomes" id="UP000297814"/>
    </source>
</evidence>